<dbReference type="EnsemblPlants" id="Kaladp0040s0389.1.v1.1">
    <property type="protein sequence ID" value="Kaladp0040s0389.1.v1.1.CDS.1"/>
    <property type="gene ID" value="Kaladp0040s0389.v1.1"/>
</dbReference>
<accession>A0A7N0TMX5</accession>
<dbReference type="AlphaFoldDB" id="A0A7N0TMX5"/>
<dbReference type="Proteomes" id="UP000594263">
    <property type="component" value="Unplaced"/>
</dbReference>
<sequence>MSIVRISTMAGPAGRFSYRKLLKHDDCDEDDDVPTAVGAALEAARAVLKARAWSRLRRVPVGRRARVRGLGLGARVRRFVVSRRVRLVRSVKGSWEKVARRVRESQAHFGDLFAGNYMFLQVNPTPLRVAGADRSCKAGFEDSRNLRCYYLPSSISNSNNKVV</sequence>
<organism evidence="1 2">
    <name type="scientific">Kalanchoe fedtschenkoi</name>
    <name type="common">Lavender scallops</name>
    <name type="synonym">South American air plant</name>
    <dbReference type="NCBI Taxonomy" id="63787"/>
    <lineage>
        <taxon>Eukaryota</taxon>
        <taxon>Viridiplantae</taxon>
        <taxon>Streptophyta</taxon>
        <taxon>Embryophyta</taxon>
        <taxon>Tracheophyta</taxon>
        <taxon>Spermatophyta</taxon>
        <taxon>Magnoliopsida</taxon>
        <taxon>eudicotyledons</taxon>
        <taxon>Gunneridae</taxon>
        <taxon>Pentapetalae</taxon>
        <taxon>Saxifragales</taxon>
        <taxon>Crassulaceae</taxon>
        <taxon>Kalanchoe</taxon>
    </lineage>
</organism>
<reference evidence="1" key="1">
    <citation type="submission" date="2021-01" db="UniProtKB">
        <authorList>
            <consortium name="EnsemblPlants"/>
        </authorList>
    </citation>
    <scope>IDENTIFICATION</scope>
</reference>
<dbReference type="Gramene" id="Kaladp0040s0389.1.v1.1">
    <property type="protein sequence ID" value="Kaladp0040s0389.1.v1.1.CDS.1"/>
    <property type="gene ID" value="Kaladp0040s0389.v1.1"/>
</dbReference>
<evidence type="ECO:0000313" key="2">
    <source>
        <dbReference type="Proteomes" id="UP000594263"/>
    </source>
</evidence>
<evidence type="ECO:0000313" key="1">
    <source>
        <dbReference type="EnsemblPlants" id="Kaladp0040s0389.1.v1.1.CDS.1"/>
    </source>
</evidence>
<protein>
    <submittedName>
        <fullName evidence="1">Uncharacterized protein</fullName>
    </submittedName>
</protein>
<name>A0A7N0TMX5_KALFE</name>
<keyword evidence="2" id="KW-1185">Reference proteome</keyword>
<proteinExistence type="predicted"/>
<dbReference type="PANTHER" id="PTHR36795:SF2">
    <property type="entry name" value="OS01G0938400 PROTEIN"/>
    <property type="match status" value="1"/>
</dbReference>
<dbReference type="PANTHER" id="PTHR36795">
    <property type="entry name" value="OS01G0938400 PROTEIN"/>
    <property type="match status" value="1"/>
</dbReference>